<dbReference type="GO" id="GO:0032259">
    <property type="term" value="P:methylation"/>
    <property type="evidence" value="ECO:0007669"/>
    <property type="project" value="UniProtKB-KW"/>
</dbReference>
<dbReference type="HAMAP" id="MF_00090">
    <property type="entry name" value="PIMT"/>
    <property type="match status" value="1"/>
</dbReference>
<evidence type="ECO:0000256" key="3">
    <source>
        <dbReference type="ARBA" id="ARBA00022490"/>
    </source>
</evidence>
<evidence type="ECO:0000313" key="8">
    <source>
        <dbReference type="EMBL" id="BAO44803.1"/>
    </source>
</evidence>
<name>A0A7U6GJM4_9GAMM</name>
<dbReference type="Proteomes" id="UP000031631">
    <property type="component" value="Chromosome"/>
</dbReference>
<comment type="subcellular location">
    <subcellularLocation>
        <location evidence="1 7">Cytoplasm</location>
    </subcellularLocation>
</comment>
<protein>
    <recommendedName>
        <fullName evidence="7">Protein-L-isoaspartate O-methyltransferase</fullName>
        <ecNumber evidence="7">2.1.1.77</ecNumber>
    </recommendedName>
    <alternativeName>
        <fullName evidence="7">L-isoaspartyl protein carboxyl methyltransferase</fullName>
    </alternativeName>
    <alternativeName>
        <fullName evidence="7">Protein L-isoaspartyl methyltransferase</fullName>
    </alternativeName>
    <alternativeName>
        <fullName evidence="7">Protein-beta-aspartate methyltransferase</fullName>
        <shortName evidence="7">PIMT</shortName>
    </alternativeName>
</protein>
<keyword evidence="5 7" id="KW-0808">Transferase</keyword>
<dbReference type="NCBIfam" id="NF001453">
    <property type="entry name" value="PRK00312.1"/>
    <property type="match status" value="1"/>
</dbReference>
<dbReference type="InterPro" id="IPR000682">
    <property type="entry name" value="PCMT"/>
</dbReference>
<evidence type="ECO:0000256" key="7">
    <source>
        <dbReference type="HAMAP-Rule" id="MF_00090"/>
    </source>
</evidence>
<evidence type="ECO:0000256" key="6">
    <source>
        <dbReference type="ARBA" id="ARBA00022691"/>
    </source>
</evidence>
<proteinExistence type="inferred from homology"/>
<dbReference type="Pfam" id="PF01135">
    <property type="entry name" value="PCMT"/>
    <property type="match status" value="1"/>
</dbReference>
<comment type="catalytic activity">
    <reaction evidence="7">
        <text>[protein]-L-isoaspartate + S-adenosyl-L-methionine = [protein]-L-isoaspartate alpha-methyl ester + S-adenosyl-L-homocysteine</text>
        <dbReference type="Rhea" id="RHEA:12705"/>
        <dbReference type="Rhea" id="RHEA-COMP:12143"/>
        <dbReference type="Rhea" id="RHEA-COMP:12144"/>
        <dbReference type="ChEBI" id="CHEBI:57856"/>
        <dbReference type="ChEBI" id="CHEBI:59789"/>
        <dbReference type="ChEBI" id="CHEBI:90596"/>
        <dbReference type="ChEBI" id="CHEBI:90598"/>
        <dbReference type="EC" id="2.1.1.77"/>
    </reaction>
</comment>
<accession>A0A7U6GJM4</accession>
<evidence type="ECO:0000256" key="4">
    <source>
        <dbReference type="ARBA" id="ARBA00022603"/>
    </source>
</evidence>
<dbReference type="FunFam" id="3.40.50.150:FF:000010">
    <property type="entry name" value="Protein-L-isoaspartate O-methyltransferase"/>
    <property type="match status" value="1"/>
</dbReference>
<keyword evidence="9" id="KW-1185">Reference proteome</keyword>
<dbReference type="GO" id="GO:0004719">
    <property type="term" value="F:protein-L-isoaspartate (D-aspartate) O-methyltransferase activity"/>
    <property type="evidence" value="ECO:0007669"/>
    <property type="project" value="UniProtKB-UniRule"/>
</dbReference>
<dbReference type="GO" id="GO:0030091">
    <property type="term" value="P:protein repair"/>
    <property type="evidence" value="ECO:0007669"/>
    <property type="project" value="UniProtKB-UniRule"/>
</dbReference>
<dbReference type="CDD" id="cd02440">
    <property type="entry name" value="AdoMet_MTases"/>
    <property type="match status" value="1"/>
</dbReference>
<feature type="active site" evidence="7">
    <location>
        <position position="70"/>
    </location>
</feature>
<dbReference type="PANTHER" id="PTHR11579">
    <property type="entry name" value="PROTEIN-L-ISOASPARTATE O-METHYLTRANSFERASE"/>
    <property type="match status" value="1"/>
</dbReference>
<dbReference type="PANTHER" id="PTHR11579:SF0">
    <property type="entry name" value="PROTEIN-L-ISOASPARTATE(D-ASPARTATE) O-METHYLTRANSFERASE"/>
    <property type="match status" value="1"/>
</dbReference>
<evidence type="ECO:0000256" key="5">
    <source>
        <dbReference type="ARBA" id="ARBA00022679"/>
    </source>
</evidence>
<dbReference type="EC" id="2.1.1.77" evidence="7"/>
<comment type="similarity">
    <text evidence="2 7">Belongs to the methyltransferase superfamily. L-isoaspartyl/D-aspartyl protein methyltransferase family.</text>
</comment>
<dbReference type="PROSITE" id="PS01279">
    <property type="entry name" value="PCMT"/>
    <property type="match status" value="1"/>
</dbReference>
<dbReference type="KEGG" id="tbn:TBH_C1888"/>
<keyword evidence="3 7" id="KW-0963">Cytoplasm</keyword>
<organism evidence="8 9">
    <name type="scientific">Thiolapillus brandeum</name>
    <dbReference type="NCBI Taxonomy" id="1076588"/>
    <lineage>
        <taxon>Bacteria</taxon>
        <taxon>Pseudomonadati</taxon>
        <taxon>Pseudomonadota</taxon>
        <taxon>Gammaproteobacteria</taxon>
        <taxon>Chromatiales</taxon>
        <taxon>Sedimenticolaceae</taxon>
        <taxon>Thiolapillus</taxon>
    </lineage>
</organism>
<keyword evidence="6 7" id="KW-0949">S-adenosyl-L-methionine</keyword>
<evidence type="ECO:0000313" key="9">
    <source>
        <dbReference type="Proteomes" id="UP000031631"/>
    </source>
</evidence>
<gene>
    <name evidence="7" type="primary">pcm</name>
    <name evidence="8" type="ORF">TBH_C1888</name>
</gene>
<dbReference type="GO" id="GO:0005737">
    <property type="term" value="C:cytoplasm"/>
    <property type="evidence" value="ECO:0007669"/>
    <property type="project" value="UniProtKB-SubCell"/>
</dbReference>
<dbReference type="AlphaFoldDB" id="A0A7U6GJM4"/>
<sequence length="221" mass="24454">MISFAQNGQGMTSERTRERLMRQLRDEGIRDERVLQVMARVPRHIFVDEALASRAYENTALPIGRAQTISQPYIVARMTEALLEGGTLDKVLEVGTGSGYQTAVLAPLVRRIYTVERIAALLEQARQRFRLLKLRNIHPKHSDGGVGLPEFSPYDGIIVTAAPEGIPRALVDQLRPGGRMIIPVGQGNAQALVKVTRTEKGYDTEMLEPVKFVPLLGGTEL</sequence>
<dbReference type="EMBL" id="AP012273">
    <property type="protein sequence ID" value="BAO44803.1"/>
    <property type="molecule type" value="Genomic_DNA"/>
</dbReference>
<evidence type="ECO:0000256" key="1">
    <source>
        <dbReference type="ARBA" id="ARBA00004496"/>
    </source>
</evidence>
<evidence type="ECO:0000256" key="2">
    <source>
        <dbReference type="ARBA" id="ARBA00005369"/>
    </source>
</evidence>
<dbReference type="Gene3D" id="3.40.50.150">
    <property type="entry name" value="Vaccinia Virus protein VP39"/>
    <property type="match status" value="1"/>
</dbReference>
<dbReference type="InterPro" id="IPR029063">
    <property type="entry name" value="SAM-dependent_MTases_sf"/>
</dbReference>
<reference evidence="8 9" key="1">
    <citation type="journal article" date="2014" name="PLoS ONE">
        <title>Physiological and genomic features of a novel sulfur-oxidizing gammaproteobacterium belonging to a previously uncultivated symbiotic lineage isolated from a hydrothermal vent.</title>
        <authorList>
            <person name="Nunoura T."/>
            <person name="Takaki Y."/>
            <person name="Kazama H."/>
            <person name="Kakuta J."/>
            <person name="Shimamura S."/>
            <person name="Makita H."/>
            <person name="Hirai M."/>
            <person name="Miyazaki M."/>
            <person name="Takai K."/>
        </authorList>
    </citation>
    <scope>NUCLEOTIDE SEQUENCE [LARGE SCALE GENOMIC DNA]</scope>
    <source>
        <strain evidence="8 9">Hiromi1</strain>
    </source>
</reference>
<dbReference type="SUPFAM" id="SSF53335">
    <property type="entry name" value="S-adenosyl-L-methionine-dependent methyltransferases"/>
    <property type="match status" value="1"/>
</dbReference>
<dbReference type="NCBIfam" id="TIGR00080">
    <property type="entry name" value="pimt"/>
    <property type="match status" value="1"/>
</dbReference>
<keyword evidence="4 7" id="KW-0489">Methyltransferase</keyword>
<comment type="function">
    <text evidence="7">Catalyzes the methyl esterification of L-isoaspartyl residues in peptides and proteins that result from spontaneous decomposition of normal L-aspartyl and L-asparaginyl residues. It plays a role in the repair and/or degradation of damaged proteins.</text>
</comment>